<sequence length="213" mass="23055">MEPPSCFAFSPKRYLAVSNVVIIEGILSCPCIAAAMKFHSRHQIKHSISTSGPNVDKDLLKLTRRGAMLLFITALAGCSTPPAKNFGGPWKSVNHFQNRPTEIPLNPAYVFYASPMDETLKTMLARWARDSGRDLSYHLSFDVTLYQPVAGIHTADIDDAVARLNSIYAAQGVFVTANARRIEVGPPSTANANAISENSIHSTTKPATPSGAK</sequence>
<dbReference type="Proteomes" id="UP001556170">
    <property type="component" value="Unassembled WGS sequence"/>
</dbReference>
<dbReference type="Gene3D" id="3.55.50.70">
    <property type="match status" value="1"/>
</dbReference>
<evidence type="ECO:0000256" key="1">
    <source>
        <dbReference type="SAM" id="MobiDB-lite"/>
    </source>
</evidence>
<keyword evidence="3" id="KW-1185">Reference proteome</keyword>
<gene>
    <name evidence="2" type="ORF">ABQJ56_15310</name>
</gene>
<evidence type="ECO:0000313" key="3">
    <source>
        <dbReference type="Proteomes" id="UP001556170"/>
    </source>
</evidence>
<evidence type="ECO:0008006" key="4">
    <source>
        <dbReference type="Google" id="ProtNLM"/>
    </source>
</evidence>
<accession>A0ABV3QSK7</accession>
<organism evidence="2 3">
    <name type="scientific">Rhodanobacter geophilus</name>
    <dbReference type="NCBI Taxonomy" id="3162488"/>
    <lineage>
        <taxon>Bacteria</taxon>
        <taxon>Pseudomonadati</taxon>
        <taxon>Pseudomonadota</taxon>
        <taxon>Gammaproteobacteria</taxon>
        <taxon>Lysobacterales</taxon>
        <taxon>Rhodanobacteraceae</taxon>
        <taxon>Rhodanobacter</taxon>
    </lineage>
</organism>
<proteinExistence type="predicted"/>
<feature type="compositionally biased region" description="Polar residues" evidence="1">
    <location>
        <begin position="190"/>
        <end position="207"/>
    </location>
</feature>
<evidence type="ECO:0000313" key="2">
    <source>
        <dbReference type="EMBL" id="MEW9625597.1"/>
    </source>
</evidence>
<name>A0ABV3QSK7_9GAMM</name>
<comment type="caution">
    <text evidence="2">The sequence shown here is derived from an EMBL/GenBank/DDBJ whole genome shotgun (WGS) entry which is preliminary data.</text>
</comment>
<feature type="region of interest" description="Disordered" evidence="1">
    <location>
        <begin position="190"/>
        <end position="213"/>
    </location>
</feature>
<reference evidence="2 3" key="1">
    <citation type="submission" date="2024-06" db="EMBL/GenBank/DDBJ databases">
        <authorList>
            <person name="Woo H."/>
        </authorList>
    </citation>
    <scope>NUCLEOTIDE SEQUENCE [LARGE SCALE GENOMIC DNA]</scope>
    <source>
        <strain evidence="2 3">S2-g</strain>
    </source>
</reference>
<protein>
    <recommendedName>
        <fullName evidence="4">Toxin co-regulated pilus biosynthesis protein Q C-terminal domain-containing protein</fullName>
    </recommendedName>
</protein>
<dbReference type="EMBL" id="JBFOHL010000016">
    <property type="protein sequence ID" value="MEW9625597.1"/>
    <property type="molecule type" value="Genomic_DNA"/>
</dbReference>
<dbReference type="RefSeq" id="WP_367845887.1">
    <property type="nucleotide sequence ID" value="NZ_JBFOHL010000016.1"/>
</dbReference>